<dbReference type="Pfam" id="PF00817">
    <property type="entry name" value="IMS"/>
    <property type="match status" value="1"/>
</dbReference>
<comment type="subcellular location">
    <subcellularLocation>
        <location evidence="1">Nucleus</location>
    </subcellularLocation>
</comment>
<dbReference type="Gene3D" id="3.30.1490.100">
    <property type="entry name" value="DNA polymerase, Y-family, little finger domain"/>
    <property type="match status" value="1"/>
</dbReference>
<reference evidence="13 14" key="1">
    <citation type="submission" date="2022-05" db="EMBL/GenBank/DDBJ databases">
        <authorList>
            <consortium name="Genoscope - CEA"/>
            <person name="William W."/>
        </authorList>
    </citation>
    <scope>NUCLEOTIDE SEQUENCE [LARGE SCALE GENOMIC DNA]</scope>
</reference>
<evidence type="ECO:0000256" key="1">
    <source>
        <dbReference type="ARBA" id="ARBA00004123"/>
    </source>
</evidence>
<dbReference type="Gene3D" id="3.30.70.270">
    <property type="match status" value="1"/>
</dbReference>
<dbReference type="PIRSF" id="PIRSF036603">
    <property type="entry name" value="DPol_eta"/>
    <property type="match status" value="1"/>
</dbReference>
<dbReference type="PROSITE" id="PS51907">
    <property type="entry name" value="ZF_UBZ3"/>
    <property type="match status" value="1"/>
</dbReference>
<dbReference type="Proteomes" id="UP001159405">
    <property type="component" value="Unassembled WGS sequence"/>
</dbReference>
<comment type="caution">
    <text evidence="13">The sequence shown here is derived from an EMBL/GenBank/DDBJ whole genome shotgun (WGS) entry which is preliminary data.</text>
</comment>
<dbReference type="InterPro" id="IPR001126">
    <property type="entry name" value="UmuC"/>
</dbReference>
<dbReference type="Pfam" id="PF21704">
    <property type="entry name" value="POLH-Rev1_HhH"/>
    <property type="match status" value="1"/>
</dbReference>
<evidence type="ECO:0000256" key="7">
    <source>
        <dbReference type="ARBA" id="ARBA00023204"/>
    </source>
</evidence>
<feature type="compositionally biased region" description="Polar residues" evidence="10">
    <location>
        <begin position="696"/>
        <end position="705"/>
    </location>
</feature>
<evidence type="ECO:0000256" key="6">
    <source>
        <dbReference type="ARBA" id="ARBA00022833"/>
    </source>
</evidence>
<dbReference type="PANTHER" id="PTHR45873:SF1">
    <property type="entry name" value="DNA POLYMERASE ETA"/>
    <property type="match status" value="1"/>
</dbReference>
<feature type="region of interest" description="Disordered" evidence="10">
    <location>
        <begin position="672"/>
        <end position="705"/>
    </location>
</feature>
<dbReference type="InterPro" id="IPR043128">
    <property type="entry name" value="Rev_trsase/Diguanyl_cyclase"/>
</dbReference>
<dbReference type="Pfam" id="PF18439">
    <property type="entry name" value="zf_UBZ"/>
    <property type="match status" value="1"/>
</dbReference>
<evidence type="ECO:0000256" key="3">
    <source>
        <dbReference type="ARBA" id="ARBA00022723"/>
    </source>
</evidence>
<protein>
    <recommendedName>
        <fullName evidence="9">DNA polymerase eta</fullName>
    </recommendedName>
</protein>
<evidence type="ECO:0000256" key="9">
    <source>
        <dbReference type="ARBA" id="ARBA00044975"/>
    </source>
</evidence>
<dbReference type="PROSITE" id="PS50173">
    <property type="entry name" value="UMUC"/>
    <property type="match status" value="1"/>
</dbReference>
<keyword evidence="2" id="KW-0808">Transferase</keyword>
<name>A0ABN8NRA5_9CNID</name>
<feature type="domain" description="UBZ3-type" evidence="12">
    <location>
        <begin position="638"/>
        <end position="672"/>
    </location>
</feature>
<dbReference type="Pfam" id="PF11799">
    <property type="entry name" value="IMS_C"/>
    <property type="match status" value="1"/>
</dbReference>
<evidence type="ECO:0000313" key="13">
    <source>
        <dbReference type="EMBL" id="CAH3119159.1"/>
    </source>
</evidence>
<organism evidence="13 14">
    <name type="scientific">Porites lobata</name>
    <dbReference type="NCBI Taxonomy" id="104759"/>
    <lineage>
        <taxon>Eukaryota</taxon>
        <taxon>Metazoa</taxon>
        <taxon>Cnidaria</taxon>
        <taxon>Anthozoa</taxon>
        <taxon>Hexacorallia</taxon>
        <taxon>Scleractinia</taxon>
        <taxon>Fungiina</taxon>
        <taxon>Poritidae</taxon>
        <taxon>Porites</taxon>
    </lineage>
</organism>
<dbReference type="InterPro" id="IPR052230">
    <property type="entry name" value="DNA_polymerase_eta"/>
</dbReference>
<proteinExistence type="predicted"/>
<sequence length="705" mass="78155">MALDRIVALVDMDCFYVQVEQRRNPELRGKPCAVVQYKTWKGGGIIAVSYEARDFGVTRNMRGDEAKEKCPEITLVRVPEARGKANLTLYREAGAEVIAVLSRFCDHCERASVDEAYLDLTENVKMKLSSMDINEIAERSAASTFLEGFMVDNGDTQTVDKDAWKASLQEDENTRKLAVGAIIVSEMRDAVLKETQFTCSAGIAHNKMLAKLAGGRHKPNRQTLLPQCAVPKLYETVPIKKVRNMGGKLGFEVSSNLRAEKMSDLARYSLAELQGRFGEKNGDWLYQISRGVDHEPVRPRQLAKSTGCGKNFPGKSKLATVEQVKYWLEQLAGELDERLTREAELNNREARQLGVGFRNENDSSFSRSCHLRSSTASQIAKDAYNLLLPFNSIKEGKTDTWYPAIVTLNISASKFEDLSENSSTPSISSFFNKKSKTDALTVTSVEKENTQDHGEDDFSNLHSVEKETVNSDSKFSNNSKATSSIITPIISLQNRGESLKGSSSDNAACGSKLSETHTSKKKGIEAFFSGSGAKTCEVKDKNGGRTPRNPYQDCEIDSSVLESLPDDIRREIHQSLSVKNEPGKRAKEGGDFFGVHASSTEKRKRSEDNGNMAVTCNTGSDNVFDAKMQVIGNNRTGDCTDLVKCEKCGESLSHWEMPEHSDYHFALELQQGERTSSAARNTQLLVSEPPKKKQRTTIQSFFSPK</sequence>
<dbReference type="InterPro" id="IPR036775">
    <property type="entry name" value="DNA_pol_Y-fam_lit_finger_sf"/>
</dbReference>
<keyword evidence="4" id="KW-0227">DNA damage</keyword>
<evidence type="ECO:0000256" key="2">
    <source>
        <dbReference type="ARBA" id="ARBA00022679"/>
    </source>
</evidence>
<dbReference type="Gene3D" id="1.10.150.20">
    <property type="entry name" value="5' to 3' exonuclease, C-terminal subdomain"/>
    <property type="match status" value="1"/>
</dbReference>
<dbReference type="PANTHER" id="PTHR45873">
    <property type="entry name" value="DNA POLYMERASE ETA"/>
    <property type="match status" value="1"/>
</dbReference>
<feature type="domain" description="UmuC" evidence="11">
    <location>
        <begin position="7"/>
        <end position="246"/>
    </location>
</feature>
<feature type="compositionally biased region" description="Polar residues" evidence="10">
    <location>
        <begin position="496"/>
        <end position="506"/>
    </location>
</feature>
<dbReference type="SUPFAM" id="SSF56672">
    <property type="entry name" value="DNA/RNA polymerases"/>
    <property type="match status" value="1"/>
</dbReference>
<keyword evidence="3" id="KW-0479">Metal-binding</keyword>
<dbReference type="InterPro" id="IPR043502">
    <property type="entry name" value="DNA/RNA_pol_sf"/>
</dbReference>
<accession>A0ABN8NRA5</accession>
<dbReference type="InterPro" id="IPR017961">
    <property type="entry name" value="DNA_pol_Y-fam_little_finger"/>
</dbReference>
<dbReference type="EMBL" id="CALNXK010000033">
    <property type="protein sequence ID" value="CAH3119159.1"/>
    <property type="molecule type" value="Genomic_DNA"/>
</dbReference>
<keyword evidence="8" id="KW-0539">Nucleus</keyword>
<evidence type="ECO:0000256" key="4">
    <source>
        <dbReference type="ARBA" id="ARBA00022763"/>
    </source>
</evidence>
<evidence type="ECO:0000256" key="10">
    <source>
        <dbReference type="SAM" id="MobiDB-lite"/>
    </source>
</evidence>
<feature type="region of interest" description="Disordered" evidence="10">
    <location>
        <begin position="496"/>
        <end position="516"/>
    </location>
</feature>
<evidence type="ECO:0000313" key="14">
    <source>
        <dbReference type="Proteomes" id="UP001159405"/>
    </source>
</evidence>
<dbReference type="SUPFAM" id="SSF100879">
    <property type="entry name" value="Lesion bypass DNA polymerase (Y-family), little finger domain"/>
    <property type="match status" value="1"/>
</dbReference>
<evidence type="ECO:0000259" key="11">
    <source>
        <dbReference type="PROSITE" id="PS50173"/>
    </source>
</evidence>
<keyword evidence="14" id="KW-1185">Reference proteome</keyword>
<keyword evidence="5" id="KW-0863">Zinc-finger</keyword>
<evidence type="ECO:0000256" key="8">
    <source>
        <dbReference type="ARBA" id="ARBA00023242"/>
    </source>
</evidence>
<dbReference type="Gene3D" id="3.40.1170.60">
    <property type="match status" value="1"/>
</dbReference>
<gene>
    <name evidence="13" type="ORF">PLOB_00027225</name>
</gene>
<evidence type="ECO:0000259" key="12">
    <source>
        <dbReference type="PROSITE" id="PS51907"/>
    </source>
</evidence>
<keyword evidence="7" id="KW-0234">DNA repair</keyword>
<feature type="compositionally biased region" description="Polar residues" evidence="10">
    <location>
        <begin position="672"/>
        <end position="685"/>
    </location>
</feature>
<keyword evidence="6" id="KW-0862">Zinc</keyword>
<dbReference type="InterPro" id="IPR041298">
    <property type="entry name" value="UBZ3"/>
</dbReference>
<evidence type="ECO:0000256" key="5">
    <source>
        <dbReference type="ARBA" id="ARBA00022771"/>
    </source>
</evidence>